<protein>
    <submittedName>
        <fullName evidence="1">Uncharacterized protein</fullName>
    </submittedName>
</protein>
<comment type="caution">
    <text evidence="1">The sequence shown here is derived from an EMBL/GenBank/DDBJ whole genome shotgun (WGS) entry which is preliminary data.</text>
</comment>
<dbReference type="EMBL" id="MU971336">
    <property type="protein sequence ID" value="KAK9241097.1"/>
    <property type="molecule type" value="Genomic_DNA"/>
</dbReference>
<name>A0ACC3TB27_LIPKO</name>
<keyword evidence="2" id="KW-1185">Reference proteome</keyword>
<reference evidence="2" key="1">
    <citation type="journal article" date="2024" name="Front. Bioeng. Biotechnol.">
        <title>Genome-scale model development and genomic sequencing of the oleaginous clade Lipomyces.</title>
        <authorList>
            <person name="Czajka J.J."/>
            <person name="Han Y."/>
            <person name="Kim J."/>
            <person name="Mondo S.J."/>
            <person name="Hofstad B.A."/>
            <person name="Robles A."/>
            <person name="Haridas S."/>
            <person name="Riley R."/>
            <person name="LaButti K."/>
            <person name="Pangilinan J."/>
            <person name="Andreopoulos W."/>
            <person name="Lipzen A."/>
            <person name="Yan J."/>
            <person name="Wang M."/>
            <person name="Ng V."/>
            <person name="Grigoriev I.V."/>
            <person name="Spatafora J.W."/>
            <person name="Magnuson J.K."/>
            <person name="Baker S.E."/>
            <person name="Pomraning K.R."/>
        </authorList>
    </citation>
    <scope>NUCLEOTIDE SEQUENCE [LARGE SCALE GENOMIC DNA]</scope>
    <source>
        <strain evidence="2">CBS 7786</strain>
    </source>
</reference>
<evidence type="ECO:0000313" key="2">
    <source>
        <dbReference type="Proteomes" id="UP001433508"/>
    </source>
</evidence>
<sequence length="166" mass="18600">MDDEDVLGDGPDFPPLSPDSMKKPKAPGKLHKRPAPPQGLNHSVFHVSAKSPFISLLKRAKKEVIKLHSRRRRRRGSGGHSKDDGVILVGLSKAIEKTLSLGLRFQQMGYAIEVETDTVYIDDDLEPDNLQEEWKQITRHVSRVKVTVSLKSSKDEDKKKVLVDAD</sequence>
<gene>
    <name evidence="1" type="ORF">V1525DRAFT_423352</name>
</gene>
<organism evidence="1 2">
    <name type="scientific">Lipomyces kononenkoae</name>
    <name type="common">Yeast</name>
    <dbReference type="NCBI Taxonomy" id="34357"/>
    <lineage>
        <taxon>Eukaryota</taxon>
        <taxon>Fungi</taxon>
        <taxon>Dikarya</taxon>
        <taxon>Ascomycota</taxon>
        <taxon>Saccharomycotina</taxon>
        <taxon>Lipomycetes</taxon>
        <taxon>Lipomycetales</taxon>
        <taxon>Lipomycetaceae</taxon>
        <taxon>Lipomyces</taxon>
    </lineage>
</organism>
<evidence type="ECO:0000313" key="1">
    <source>
        <dbReference type="EMBL" id="KAK9241097.1"/>
    </source>
</evidence>
<proteinExistence type="predicted"/>
<accession>A0ACC3TB27</accession>
<dbReference type="Proteomes" id="UP001433508">
    <property type="component" value="Unassembled WGS sequence"/>
</dbReference>